<name>A0A9E8A1H0_9HYPH</name>
<organism evidence="7">
    <name type="scientific">Bosea sp. NBC_00436</name>
    <dbReference type="NCBI Taxonomy" id="2969620"/>
    <lineage>
        <taxon>Bacteria</taxon>
        <taxon>Pseudomonadati</taxon>
        <taxon>Pseudomonadota</taxon>
        <taxon>Alphaproteobacteria</taxon>
        <taxon>Hyphomicrobiales</taxon>
        <taxon>Boseaceae</taxon>
        <taxon>Bosea</taxon>
    </lineage>
</organism>
<evidence type="ECO:0000256" key="5">
    <source>
        <dbReference type="ARBA" id="ARBA00023136"/>
    </source>
</evidence>
<accession>A0A9E8A1H0</accession>
<keyword evidence="3 6" id="KW-0812">Transmembrane</keyword>
<proteinExistence type="predicted"/>
<keyword evidence="2" id="KW-1003">Cell membrane</keyword>
<keyword evidence="7" id="KW-0614">Plasmid</keyword>
<dbReference type="GO" id="GO:0015658">
    <property type="term" value="F:branched-chain amino acid transmembrane transporter activity"/>
    <property type="evidence" value="ECO:0007669"/>
    <property type="project" value="InterPro"/>
</dbReference>
<evidence type="ECO:0000256" key="3">
    <source>
        <dbReference type="ARBA" id="ARBA00022692"/>
    </source>
</evidence>
<evidence type="ECO:0000256" key="1">
    <source>
        <dbReference type="ARBA" id="ARBA00004651"/>
    </source>
</evidence>
<gene>
    <name evidence="7" type="ORF">NWE54_26815</name>
</gene>
<feature type="transmembrane region" description="Helical" evidence="6">
    <location>
        <begin position="216"/>
        <end position="243"/>
    </location>
</feature>
<dbReference type="Pfam" id="PF02653">
    <property type="entry name" value="BPD_transp_2"/>
    <property type="match status" value="1"/>
</dbReference>
<keyword evidence="5 6" id="KW-0472">Membrane</keyword>
<feature type="transmembrane region" description="Helical" evidence="6">
    <location>
        <begin position="57"/>
        <end position="78"/>
    </location>
</feature>
<dbReference type="CDD" id="cd06581">
    <property type="entry name" value="TM_PBP1_LivM_like"/>
    <property type="match status" value="1"/>
</dbReference>
<dbReference type="EMBL" id="CP102775">
    <property type="protein sequence ID" value="UZF90157.1"/>
    <property type="molecule type" value="Genomic_DNA"/>
</dbReference>
<dbReference type="PANTHER" id="PTHR30482">
    <property type="entry name" value="HIGH-AFFINITY BRANCHED-CHAIN AMINO ACID TRANSPORT SYSTEM PERMEASE"/>
    <property type="match status" value="1"/>
</dbReference>
<evidence type="ECO:0000256" key="6">
    <source>
        <dbReference type="SAM" id="Phobius"/>
    </source>
</evidence>
<evidence type="ECO:0000256" key="2">
    <source>
        <dbReference type="ARBA" id="ARBA00022475"/>
    </source>
</evidence>
<keyword evidence="4 6" id="KW-1133">Transmembrane helix</keyword>
<feature type="transmembrane region" description="Helical" evidence="6">
    <location>
        <begin position="263"/>
        <end position="280"/>
    </location>
</feature>
<dbReference type="GO" id="GO:0005886">
    <property type="term" value="C:plasma membrane"/>
    <property type="evidence" value="ECO:0007669"/>
    <property type="project" value="UniProtKB-SubCell"/>
</dbReference>
<evidence type="ECO:0000256" key="4">
    <source>
        <dbReference type="ARBA" id="ARBA00022989"/>
    </source>
</evidence>
<geneLocation type="plasmid" evidence="7">
    <name>pNBC436</name>
</geneLocation>
<reference evidence="7" key="1">
    <citation type="submission" date="2022-08" db="EMBL/GenBank/DDBJ databases">
        <title>Complete Genome Sequences of 2 Bosea sp. soil isolates.</title>
        <authorList>
            <person name="Alvarez Arevalo M."/>
            <person name="Sterndorff E.B."/>
            <person name="Faurdal D."/>
            <person name="Joergensen T.S."/>
            <person name="Weber T."/>
        </authorList>
    </citation>
    <scope>NUCLEOTIDE SEQUENCE</scope>
    <source>
        <strain evidence="7">NBC_00436</strain>
        <plasmid evidence="7">pNBC436</plasmid>
    </source>
</reference>
<dbReference type="PANTHER" id="PTHR30482:SF10">
    <property type="entry name" value="HIGH-AFFINITY BRANCHED-CHAIN AMINO ACID TRANSPORT PROTEIN BRAE"/>
    <property type="match status" value="1"/>
</dbReference>
<dbReference type="InterPro" id="IPR001851">
    <property type="entry name" value="ABC_transp_permease"/>
</dbReference>
<dbReference type="AlphaFoldDB" id="A0A9E8A1H0"/>
<dbReference type="InterPro" id="IPR043428">
    <property type="entry name" value="LivM-like"/>
</dbReference>
<protein>
    <submittedName>
        <fullName evidence="7">Branched-chain amino acid ABC transporter permease</fullName>
    </submittedName>
</protein>
<feature type="transmembrane region" description="Helical" evidence="6">
    <location>
        <begin position="183"/>
        <end position="201"/>
    </location>
</feature>
<sequence>MTHYLVTLLSIGGIYLLMAQALNFQYGFSGLANFGVVGFFAIGAYCSAILTLHGLPIVFGVIAGAMLAGVLGVIISTLCLGLRSDYLAIVTLGFSEAVRITAVSEEWLTQGTRGLAGVPTMALPWLSTNVASAVIIVLANIVVFFGLILLIKSPFGRTIRAVRDDEVALEAVGKMPLAFKRRVFALGSAVIGMSGALYAHYTSYISPDQFLPLTTFYVWIAIIMGGAGRLSGPLLGTLILTLFLEGSRFLRDFVTGISEVEMASLRFAIIGAGLIALAVWRPQGLIGDYTKK</sequence>
<feature type="transmembrane region" description="Helical" evidence="6">
    <location>
        <begin position="130"/>
        <end position="151"/>
    </location>
</feature>
<feature type="transmembrane region" description="Helical" evidence="6">
    <location>
        <begin position="31"/>
        <end position="50"/>
    </location>
</feature>
<evidence type="ECO:0000313" key="7">
    <source>
        <dbReference type="EMBL" id="UZF90157.1"/>
    </source>
</evidence>
<comment type="subcellular location">
    <subcellularLocation>
        <location evidence="1">Cell membrane</location>
        <topology evidence="1">Multi-pass membrane protein</topology>
    </subcellularLocation>
</comment>